<sequence>MAVGKNNICHCGLSGKDYGNCCGRYHTGVKDTEKSPLEVLMTRYSAFCEGKADYLLKTWHKDFRPDISAKKFSREIKNGGKWLKLQVLGVWLNEDRTRAMIKYELTFRDAGGVCRSICISSFVYEDGKWFYTDEVDSADNNQLPGELDSKDSVLRELAAIGIKA</sequence>
<dbReference type="OrthoDB" id="21421at2"/>
<dbReference type="InterPro" id="IPR048469">
    <property type="entry name" value="YchJ-like_M"/>
</dbReference>
<dbReference type="Pfam" id="PF17775">
    <property type="entry name" value="YchJ_M-like"/>
    <property type="match status" value="1"/>
</dbReference>
<evidence type="ECO:0000313" key="3">
    <source>
        <dbReference type="Proteomes" id="UP000243745"/>
    </source>
</evidence>
<evidence type="ECO:0000313" key="2">
    <source>
        <dbReference type="EMBL" id="SFP01465.1"/>
    </source>
</evidence>
<dbReference type="RefSeq" id="WP_051621732.1">
    <property type="nucleotide sequence ID" value="NZ_FOXF01000002.1"/>
</dbReference>
<keyword evidence="3" id="KW-1185">Reference proteome</keyword>
<dbReference type="InterPro" id="IPR032710">
    <property type="entry name" value="NTF2-like_dom_sf"/>
</dbReference>
<protein>
    <submittedName>
        <fullName evidence="2">SEC-C motif-containing protein</fullName>
    </submittedName>
</protein>
<dbReference type="Proteomes" id="UP000243745">
    <property type="component" value="Unassembled WGS sequence"/>
</dbReference>
<gene>
    <name evidence="2" type="ORF">SAMN02910344_00192</name>
</gene>
<organism evidence="2 3">
    <name type="scientific">Ruminobacter amylophilus</name>
    <dbReference type="NCBI Taxonomy" id="867"/>
    <lineage>
        <taxon>Bacteria</taxon>
        <taxon>Pseudomonadati</taxon>
        <taxon>Pseudomonadota</taxon>
        <taxon>Gammaproteobacteria</taxon>
        <taxon>Aeromonadales</taxon>
        <taxon>Succinivibrionaceae</taxon>
        <taxon>Ruminobacter</taxon>
    </lineage>
</organism>
<evidence type="ECO:0000259" key="1">
    <source>
        <dbReference type="Pfam" id="PF17775"/>
    </source>
</evidence>
<dbReference type="EMBL" id="FOXF01000002">
    <property type="protein sequence ID" value="SFP01465.1"/>
    <property type="molecule type" value="Genomic_DNA"/>
</dbReference>
<dbReference type="SUPFAM" id="SSF54427">
    <property type="entry name" value="NTF2-like"/>
    <property type="match status" value="1"/>
</dbReference>
<dbReference type="AlphaFoldDB" id="A0A662ZFV1"/>
<feature type="domain" description="YchJ-like middle NTF2-like" evidence="1">
    <location>
        <begin position="36"/>
        <end position="133"/>
    </location>
</feature>
<name>A0A662ZFV1_9GAMM</name>
<accession>A0A662ZFV1</accession>
<reference evidence="2 3" key="1">
    <citation type="submission" date="2016-10" db="EMBL/GenBank/DDBJ databases">
        <authorList>
            <person name="Varghese N."/>
            <person name="Submissions S."/>
        </authorList>
    </citation>
    <scope>NUCLEOTIDE SEQUENCE [LARGE SCALE GENOMIC DNA]</scope>
    <source>
        <strain evidence="2 3">DSM 1361</strain>
    </source>
</reference>
<dbReference type="Gene3D" id="3.10.450.50">
    <property type="match status" value="1"/>
</dbReference>
<proteinExistence type="predicted"/>